<feature type="transmembrane region" description="Helical" evidence="7">
    <location>
        <begin position="42"/>
        <end position="64"/>
    </location>
</feature>
<evidence type="ECO:0000256" key="6">
    <source>
        <dbReference type="ARBA" id="ARBA00023136"/>
    </source>
</evidence>
<organism evidence="9 10">
    <name type="scientific">Maudiozyma exigua</name>
    <name type="common">Yeast</name>
    <name type="synonym">Kazachstania exigua</name>
    <dbReference type="NCBI Taxonomy" id="34358"/>
    <lineage>
        <taxon>Eukaryota</taxon>
        <taxon>Fungi</taxon>
        <taxon>Dikarya</taxon>
        <taxon>Ascomycota</taxon>
        <taxon>Saccharomycotina</taxon>
        <taxon>Saccharomycetes</taxon>
        <taxon>Saccharomycetales</taxon>
        <taxon>Saccharomycetaceae</taxon>
        <taxon>Maudiozyma</taxon>
    </lineage>
</organism>
<dbReference type="GO" id="GO:0006950">
    <property type="term" value="P:response to stress"/>
    <property type="evidence" value="ECO:0007669"/>
    <property type="project" value="UniProtKB-ARBA"/>
</dbReference>
<comment type="subcellular location">
    <subcellularLocation>
        <location evidence="1 7">Endoplasmic reticulum membrane</location>
        <topology evidence="1 7">Multi-pass membrane protein</topology>
    </subcellularLocation>
</comment>
<keyword evidence="10" id="KW-1185">Reference proteome</keyword>
<reference evidence="9 10" key="1">
    <citation type="submission" date="2020-11" db="EMBL/GenBank/DDBJ databases">
        <title>Kefir isolates.</title>
        <authorList>
            <person name="Marcisauskas S."/>
            <person name="Kim Y."/>
            <person name="Blasche S."/>
        </authorList>
    </citation>
    <scope>NUCLEOTIDE SEQUENCE [LARGE SCALE GENOMIC DNA]</scope>
    <source>
        <strain evidence="9 10">OG2</strain>
    </source>
</reference>
<keyword evidence="3 7" id="KW-0812">Transmembrane</keyword>
<evidence type="ECO:0000256" key="7">
    <source>
        <dbReference type="RuleBase" id="RU363059"/>
    </source>
</evidence>
<name>A0A9P6W9F7_MAUEX</name>
<feature type="transmembrane region" description="Helical" evidence="7">
    <location>
        <begin position="191"/>
        <end position="214"/>
    </location>
</feature>
<evidence type="ECO:0000256" key="3">
    <source>
        <dbReference type="ARBA" id="ARBA00022692"/>
    </source>
</evidence>
<dbReference type="AlphaFoldDB" id="A0A9P6W9F7"/>
<accession>A0A9P6W9F7</accession>
<comment type="function">
    <text evidence="7">May be involved in the degradation of misfolded endoplasmic reticulum (ER) luminal proteins.</text>
</comment>
<dbReference type="GO" id="GO:0005789">
    <property type="term" value="C:endoplasmic reticulum membrane"/>
    <property type="evidence" value="ECO:0007669"/>
    <property type="project" value="UniProtKB-SubCell"/>
</dbReference>
<dbReference type="Pfam" id="PF04511">
    <property type="entry name" value="DER1"/>
    <property type="match status" value="1"/>
</dbReference>
<feature type="transmembrane region" description="Helical" evidence="7">
    <location>
        <begin position="155"/>
        <end position="179"/>
    </location>
</feature>
<comment type="caution">
    <text evidence="9">The sequence shown here is derived from an EMBL/GenBank/DDBJ whole genome shotgun (WGS) entry which is preliminary data.</text>
</comment>
<evidence type="ECO:0000256" key="5">
    <source>
        <dbReference type="ARBA" id="ARBA00022989"/>
    </source>
</evidence>
<feature type="compositionally biased region" description="Basic and acidic residues" evidence="8">
    <location>
        <begin position="307"/>
        <end position="318"/>
    </location>
</feature>
<dbReference type="Proteomes" id="UP000750334">
    <property type="component" value="Unassembled WGS sequence"/>
</dbReference>
<evidence type="ECO:0000256" key="2">
    <source>
        <dbReference type="ARBA" id="ARBA00008917"/>
    </source>
</evidence>
<comment type="similarity">
    <text evidence="2 7">Belongs to the derlin family.</text>
</comment>
<dbReference type="InterPro" id="IPR007599">
    <property type="entry name" value="DER1"/>
</dbReference>
<feature type="compositionally biased region" description="Low complexity" evidence="8">
    <location>
        <begin position="319"/>
        <end position="331"/>
    </location>
</feature>
<evidence type="ECO:0000313" key="10">
    <source>
        <dbReference type="Proteomes" id="UP000750334"/>
    </source>
</evidence>
<feature type="region of interest" description="Disordered" evidence="8">
    <location>
        <begin position="289"/>
        <end position="346"/>
    </location>
</feature>
<keyword evidence="4 7" id="KW-0256">Endoplasmic reticulum</keyword>
<evidence type="ECO:0000313" key="9">
    <source>
        <dbReference type="EMBL" id="KAG0667916.1"/>
    </source>
</evidence>
<feature type="transmembrane region" description="Helical" evidence="7">
    <location>
        <begin position="125"/>
        <end position="149"/>
    </location>
</feature>
<gene>
    <name evidence="9" type="ORF">C6P45_005239</name>
</gene>
<feature type="region of interest" description="Disordered" evidence="8">
    <location>
        <begin position="1"/>
        <end position="27"/>
    </location>
</feature>
<keyword evidence="5 7" id="KW-1133">Transmembrane helix</keyword>
<keyword evidence="6 7" id="KW-0472">Membrane</keyword>
<evidence type="ECO:0000256" key="4">
    <source>
        <dbReference type="ARBA" id="ARBA00022824"/>
    </source>
</evidence>
<dbReference type="OrthoDB" id="19102at2759"/>
<feature type="compositionally biased region" description="Low complexity" evidence="8">
    <location>
        <begin position="10"/>
        <end position="27"/>
    </location>
</feature>
<evidence type="ECO:0000256" key="8">
    <source>
        <dbReference type="SAM" id="MobiDB-lite"/>
    </source>
</evidence>
<dbReference type="EMBL" id="PUHR01000087">
    <property type="protein sequence ID" value="KAG0667916.1"/>
    <property type="molecule type" value="Genomic_DNA"/>
</dbReference>
<proteinExistence type="inferred from homology"/>
<evidence type="ECO:0000256" key="1">
    <source>
        <dbReference type="ARBA" id="ARBA00004477"/>
    </source>
</evidence>
<dbReference type="PANTHER" id="PTHR11009">
    <property type="entry name" value="DER1-LIKE PROTEIN, DERLIN"/>
    <property type="match status" value="1"/>
</dbReference>
<sequence length="346" mass="38010">MAPRNVHTLGSGSSRGPSGGSSSASNPGLKKVWDSIPPVTRAITIILCLNTSVCLLHLVSYSYIMFQWKKTFLYLQLWRLATSSMILPPKAMEALLELYNLFTRSAQLEREHFFITSKANPSIDYAFYLFFCLVTLGNVVALTAGPTAYTTMTGGFTSCLVFTWAVDNANTQVLFYGIIPVYGKYYPIISLLMAFVFGGFYVSLIGMGVAYLFLCLDTRSFGPIYGFIKGNAPSYGRAPGGKFCAPHWFIYLYETIFRVDQRSRFAKTIIEKPPVSSGNMLSGFKGTGSKLGGDSASNNRMAGQRVTNRERAKREKESSSVSTESETSTATGNFRGSGQRLGGKEE</sequence>
<protein>
    <recommendedName>
        <fullName evidence="7">Derlin</fullName>
    </recommendedName>
</protein>